<feature type="compositionally biased region" description="Polar residues" evidence="10">
    <location>
        <begin position="954"/>
        <end position="970"/>
    </location>
</feature>
<dbReference type="CDD" id="cd01748">
    <property type="entry name" value="GATase1_IGP_Synthase"/>
    <property type="match status" value="1"/>
</dbReference>
<dbReference type="GO" id="GO:0000105">
    <property type="term" value="P:L-histidine biosynthetic process"/>
    <property type="evidence" value="ECO:0007669"/>
    <property type="project" value="UniProtKB-UniPathway"/>
</dbReference>
<dbReference type="InterPro" id="IPR013785">
    <property type="entry name" value="Aldolase_TIM"/>
</dbReference>
<comment type="similarity">
    <text evidence="9">Belongs to the HisA/HisF family.</text>
</comment>
<dbReference type="SUPFAM" id="SSF51366">
    <property type="entry name" value="Ribulose-phoshate binding barrel"/>
    <property type="match status" value="1"/>
</dbReference>
<name>A0A0F7SEN8_PHARH</name>
<comment type="pathway">
    <text evidence="1">Amino-acid biosynthesis; L-histidine biosynthesis; L-histidine from 5-phospho-alpha-D-ribose 1-diphosphate: step 5/9.</text>
</comment>
<feature type="compositionally biased region" description="Pro residues" evidence="10">
    <location>
        <begin position="649"/>
        <end position="659"/>
    </location>
</feature>
<feature type="compositionally biased region" description="Polar residues" evidence="10">
    <location>
        <begin position="994"/>
        <end position="1050"/>
    </location>
</feature>
<dbReference type="InterPro" id="IPR029062">
    <property type="entry name" value="Class_I_gatase-like"/>
</dbReference>
<organism evidence="12">
    <name type="scientific">Phaffia rhodozyma</name>
    <name type="common">Yeast</name>
    <name type="synonym">Xanthophyllomyces dendrorhous</name>
    <dbReference type="NCBI Taxonomy" id="264483"/>
    <lineage>
        <taxon>Eukaryota</taxon>
        <taxon>Fungi</taxon>
        <taxon>Dikarya</taxon>
        <taxon>Basidiomycota</taxon>
        <taxon>Agaricomycotina</taxon>
        <taxon>Tremellomycetes</taxon>
        <taxon>Cystofilobasidiales</taxon>
        <taxon>Mrakiaceae</taxon>
        <taxon>Phaffia</taxon>
    </lineage>
</organism>
<keyword evidence="6" id="KW-0456">Lyase</keyword>
<keyword evidence="4" id="KW-0315">Glutamine amidotransferase</keyword>
<dbReference type="InterPro" id="IPR050064">
    <property type="entry name" value="IGPS_HisA/HisF"/>
</dbReference>
<keyword evidence="2 9" id="KW-0028">Amino-acid biosynthesis</keyword>
<feature type="compositionally biased region" description="Basic and acidic residues" evidence="10">
    <location>
        <begin position="1120"/>
        <end position="1135"/>
    </location>
</feature>
<feature type="compositionally biased region" description="Low complexity" evidence="10">
    <location>
        <begin position="1287"/>
        <end position="1305"/>
    </location>
</feature>
<dbReference type="Pfam" id="PF00117">
    <property type="entry name" value="GATase"/>
    <property type="match status" value="1"/>
</dbReference>
<evidence type="ECO:0000256" key="2">
    <source>
        <dbReference type="ARBA" id="ARBA00022605"/>
    </source>
</evidence>
<comment type="catalytic activity">
    <reaction evidence="7">
        <text>5-[(5-phospho-1-deoxy-D-ribulos-1-ylimino)methylamino]-1-(5-phospho-beta-D-ribosyl)imidazole-4-carboxamide + L-glutamine = D-erythro-1-(imidazol-4-yl)glycerol 3-phosphate + 5-amino-1-(5-phospho-beta-D-ribosyl)imidazole-4-carboxamide + L-glutamate + H(+)</text>
        <dbReference type="Rhea" id="RHEA:24793"/>
        <dbReference type="ChEBI" id="CHEBI:15378"/>
        <dbReference type="ChEBI" id="CHEBI:29985"/>
        <dbReference type="ChEBI" id="CHEBI:58278"/>
        <dbReference type="ChEBI" id="CHEBI:58359"/>
        <dbReference type="ChEBI" id="CHEBI:58475"/>
        <dbReference type="ChEBI" id="CHEBI:58525"/>
        <dbReference type="EC" id="4.3.2.10"/>
    </reaction>
</comment>
<evidence type="ECO:0000313" key="12">
    <source>
        <dbReference type="EMBL" id="CDZ96916.1"/>
    </source>
</evidence>
<dbReference type="UniPathway" id="UPA00031">
    <property type="reaction ID" value="UER00010"/>
</dbReference>
<sequence>MSEKKPRLFLLDYGAGNVRSLANSIKKLGYEFEWIKDASDFEKADKLIFPGVGAFPQAINSLHSSNLFEPLRNYLHSGRPYFGICIGMQVLFAGSDEGDPIPGLGLIDARVERFKAVSETTGKSKSIPHMGWSEATPFKPRTSSTLVPPVKEEVEDLYFVHSYAVPFRSTPLISSWTNTTTQYGDEIFVSSIKRGNILACQFHPEKSGEAGLKVLDNWLKAPVEEISGNFDGQEQAREVSVKANDGFTKRVVACLDVRSNDQGDLVVTKGDQYDVREKTTDAGDVRNLGKPVELARRYYESGADEICFLNITSFRQSALHDQPMLAVVEAAAETVFVPLTVGGGIKDTVDPDGTERSALEVAGAYFRSGADKVSIGSDAVIAVEELLARQAAGTQPVLTGKTGIETISRAYGNQAVVVSFDPKRVYVDAAIDPATLGPHAASLVVGSEATGNVTEEERSKAWWYQCTINGGRAVRDIDVVQLAKGVEMLGAGEILLNSVDRDGSGRGFDLDLVRLVRNAVNIPVVASSGAGKVEDFEEVFEKTDVEAALAAGIFHRNEVPIENVKAHLLKKNISARRAKDVAGRDSTIEVSQGVFGTYNLLSTVVQRLPAQLGFKYIRPLIDLLGSRSRMMLASSIIKTSNSPTHPLSSLPPPGPPPTDALPGLPTQSLSSAGLDPPVSIPLATRSTTRSSSSSSSFSPEQSSSAPFRPSGHDQSYNAPFLGSHAYDPSSRPNLHSQGRSFNPHRQQALPSVQPSVIQPVRSQTISTSPSRNSLLLSARPSFSTQSQGLSFFDRSSVGMPRTPSRLLLQQALDLAQIAVGLDQAQDFHEAVVRYQETVSMLRIVIARIESRGNQSKAGIGDGRDDQGLTLKGIHDAYLSRISMLQEQLNPPDVSFLSDPTLESDHYRTRLDRGSSPAPVRAISPTMSRTTSSSSESIVPLVMSSFHRPRRLSYTATEAESLPGTSTTEPSHISYLDRSASTTSSYRSSHHSRTQLIHNTPVSPLNNQLSNAQISSDESADQSRTIPTLNVNPELNTQGNLPPSHTPNSRSLGDEPDRSAFQRRQSLIESLGLLSDDNAGAKEAMDVTAKTRKHVLEDVQESPRSIAKELEMGTEGELSDIDTKPASERSIERRVEQPLSQEAQAEASVALSIPDLSPSSEREGYGGYISHEDRALSQSNQRPIMAETPSSELFNSSTPFPSSVSLIARKELSPPTQLVTVQSQSPNQLLGSSLNGRSISGHSSLYPSIPLSVSTIEGSPSLLSTSPPNNGHDRMLNHQSTDQFAMSPPLARTTSTTTPALPLPSAQTREESRTTLLEPVPSNVLRRPFHIMRALRLTMVTSGGSYLTPRLHVPSGVWFQTGVFLQAVDTKVQVIHVLVDYLQAMEKTSMPLVSTITPTDMGSNSKLAAIGVEFLSLLDSWENVMETVQTTLAKKNVVQHSKKGKNGGSNWGFKISRGLDRLANGKNIDTLQAYSSSLKKLFAQSQFLVDILQVSSNSKPSLPNAPYLCLPLSIRVQIEARLKRTSEFFGQVIVAFVLKDLMLLLDKYTKNVEKWILE</sequence>
<dbReference type="PROSITE" id="PS51273">
    <property type="entry name" value="GATASE_TYPE_1"/>
    <property type="match status" value="1"/>
</dbReference>
<feature type="domain" description="Glutamine amidotransferase" evidence="11">
    <location>
        <begin position="10"/>
        <end position="218"/>
    </location>
</feature>
<dbReference type="GO" id="GO:0004359">
    <property type="term" value="F:glutaminase activity"/>
    <property type="evidence" value="ECO:0007669"/>
    <property type="project" value="UniProtKB-EC"/>
</dbReference>
<dbReference type="NCBIfam" id="TIGR01855">
    <property type="entry name" value="IMP_synth_hisH"/>
    <property type="match status" value="1"/>
</dbReference>
<feature type="region of interest" description="Disordered" evidence="10">
    <location>
        <begin position="954"/>
        <end position="1058"/>
    </location>
</feature>
<proteinExistence type="inferred from homology"/>
<evidence type="ECO:0000256" key="4">
    <source>
        <dbReference type="ARBA" id="ARBA00022962"/>
    </source>
</evidence>
<evidence type="ECO:0000256" key="10">
    <source>
        <dbReference type="SAM" id="MobiDB-lite"/>
    </source>
</evidence>
<evidence type="ECO:0000256" key="7">
    <source>
        <dbReference type="ARBA" id="ARBA00047838"/>
    </source>
</evidence>
<reference evidence="12" key="1">
    <citation type="submission" date="2014-08" db="EMBL/GenBank/DDBJ databases">
        <authorList>
            <person name="Sharma Rahul"/>
            <person name="Thines Marco"/>
        </authorList>
    </citation>
    <scope>NUCLEOTIDE SEQUENCE</scope>
</reference>
<feature type="region of interest" description="Disordered" evidence="10">
    <location>
        <begin position="1093"/>
        <end position="1166"/>
    </location>
</feature>
<keyword evidence="5 9" id="KW-0368">Histidine biosynthesis</keyword>
<dbReference type="InterPro" id="IPR010139">
    <property type="entry name" value="Imidazole-glycPsynth_HisH"/>
</dbReference>
<dbReference type="SUPFAM" id="SSF116846">
    <property type="entry name" value="MIT domain"/>
    <property type="match status" value="1"/>
</dbReference>
<dbReference type="Gene3D" id="3.40.50.880">
    <property type="match status" value="1"/>
</dbReference>
<evidence type="ECO:0000259" key="11">
    <source>
        <dbReference type="Pfam" id="PF00117"/>
    </source>
</evidence>
<comment type="catalytic activity">
    <reaction evidence="8">
        <text>L-glutamine + H2O = L-glutamate + NH4(+)</text>
        <dbReference type="Rhea" id="RHEA:15889"/>
        <dbReference type="ChEBI" id="CHEBI:15377"/>
        <dbReference type="ChEBI" id="CHEBI:28938"/>
        <dbReference type="ChEBI" id="CHEBI:29985"/>
        <dbReference type="ChEBI" id="CHEBI:58359"/>
        <dbReference type="EC" id="3.5.1.2"/>
    </reaction>
</comment>
<feature type="region of interest" description="Disordered" evidence="10">
    <location>
        <begin position="1287"/>
        <end position="1313"/>
    </location>
</feature>
<feature type="region of interest" description="Disordered" evidence="10">
    <location>
        <begin position="906"/>
        <end position="936"/>
    </location>
</feature>
<dbReference type="PANTHER" id="PTHR21235">
    <property type="entry name" value="IMIDAZOLE GLYCEROL PHOSPHATE SYNTHASE SUBUNIT HISF/H IGP SYNTHASE SUBUNIT HISF/H"/>
    <property type="match status" value="1"/>
</dbReference>
<dbReference type="CDD" id="cd04731">
    <property type="entry name" value="HisF"/>
    <property type="match status" value="1"/>
</dbReference>
<evidence type="ECO:0000256" key="1">
    <source>
        <dbReference type="ARBA" id="ARBA00005091"/>
    </source>
</evidence>
<evidence type="ECO:0000256" key="8">
    <source>
        <dbReference type="ARBA" id="ARBA00049534"/>
    </source>
</evidence>
<keyword evidence="3" id="KW-0378">Hydrolase</keyword>
<accession>A0A0F7SEN8</accession>
<protein>
    <submittedName>
        <fullName evidence="12">Imidazoleglycerol phosphate synthase</fullName>
    </submittedName>
</protein>
<dbReference type="Gene3D" id="3.20.20.70">
    <property type="entry name" value="Aldolase class I"/>
    <property type="match status" value="1"/>
</dbReference>
<dbReference type="EMBL" id="LN483167">
    <property type="protein sequence ID" value="CDZ96916.1"/>
    <property type="molecule type" value="Genomic_DNA"/>
</dbReference>
<feature type="region of interest" description="Disordered" evidence="10">
    <location>
        <begin position="640"/>
        <end position="769"/>
    </location>
</feature>
<feature type="compositionally biased region" description="Low complexity" evidence="10">
    <location>
        <begin position="977"/>
        <end position="986"/>
    </location>
</feature>
<dbReference type="InterPro" id="IPR017926">
    <property type="entry name" value="GATASE"/>
</dbReference>
<evidence type="ECO:0000256" key="3">
    <source>
        <dbReference type="ARBA" id="ARBA00022801"/>
    </source>
</evidence>
<dbReference type="GO" id="GO:0000107">
    <property type="term" value="F:imidazoleglycerol-phosphate synthase activity"/>
    <property type="evidence" value="ECO:0007669"/>
    <property type="project" value="InterPro"/>
</dbReference>
<evidence type="ECO:0000256" key="5">
    <source>
        <dbReference type="ARBA" id="ARBA00023102"/>
    </source>
</evidence>
<dbReference type="PANTHER" id="PTHR21235:SF2">
    <property type="entry name" value="IMIDAZOLE GLYCEROL PHOSPHATE SYNTHASE HISHF"/>
    <property type="match status" value="1"/>
</dbReference>
<feature type="compositionally biased region" description="Low complexity" evidence="10">
    <location>
        <begin position="684"/>
        <end position="704"/>
    </location>
</feature>
<feature type="compositionally biased region" description="Low complexity" evidence="10">
    <location>
        <begin position="922"/>
        <end position="936"/>
    </location>
</feature>
<dbReference type="InterPro" id="IPR011060">
    <property type="entry name" value="RibuloseP-bd_barrel"/>
</dbReference>
<dbReference type="InterPro" id="IPR036181">
    <property type="entry name" value="MIT_dom_sf"/>
</dbReference>
<dbReference type="InterPro" id="IPR006062">
    <property type="entry name" value="His_biosynth"/>
</dbReference>
<dbReference type="HAMAP" id="MF_00278">
    <property type="entry name" value="HisH"/>
    <property type="match status" value="1"/>
</dbReference>
<dbReference type="SUPFAM" id="SSF52317">
    <property type="entry name" value="Class I glutamine amidotransferase-like"/>
    <property type="match status" value="1"/>
</dbReference>
<dbReference type="GO" id="GO:0016829">
    <property type="term" value="F:lyase activity"/>
    <property type="evidence" value="ECO:0007669"/>
    <property type="project" value="UniProtKB-KW"/>
</dbReference>
<evidence type="ECO:0000256" key="9">
    <source>
        <dbReference type="RuleBase" id="RU003657"/>
    </source>
</evidence>
<dbReference type="Pfam" id="PF00977">
    <property type="entry name" value="His_biosynth"/>
    <property type="match status" value="1"/>
</dbReference>
<dbReference type="InterPro" id="IPR004651">
    <property type="entry name" value="HisF"/>
</dbReference>
<evidence type="ECO:0000256" key="6">
    <source>
        <dbReference type="ARBA" id="ARBA00023239"/>
    </source>
</evidence>
<feature type="compositionally biased region" description="Polar residues" evidence="10">
    <location>
        <begin position="730"/>
        <end position="769"/>
    </location>
</feature>